<dbReference type="InterPro" id="IPR052425">
    <property type="entry name" value="Uncharacterized_MFS-type"/>
</dbReference>
<evidence type="ECO:0000256" key="5">
    <source>
        <dbReference type="ARBA" id="ARBA00022989"/>
    </source>
</evidence>
<dbReference type="RefSeq" id="WP_068135085.1">
    <property type="nucleotide sequence ID" value="NZ_AP014924.1"/>
</dbReference>
<dbReference type="Proteomes" id="UP000065807">
    <property type="component" value="Chromosome"/>
</dbReference>
<proteinExistence type="predicted"/>
<feature type="transmembrane region" description="Helical" evidence="8">
    <location>
        <begin position="360"/>
        <end position="383"/>
    </location>
</feature>
<name>A0A0K2SIS0_LIMPI</name>
<feature type="transmembrane region" description="Helical" evidence="8">
    <location>
        <begin position="326"/>
        <end position="348"/>
    </location>
</feature>
<dbReference type="PANTHER" id="PTHR42688:SF1">
    <property type="entry name" value="BLR5212 PROTEIN"/>
    <property type="match status" value="1"/>
</dbReference>
<dbReference type="GO" id="GO:0022857">
    <property type="term" value="F:transmembrane transporter activity"/>
    <property type="evidence" value="ECO:0007669"/>
    <property type="project" value="InterPro"/>
</dbReference>
<reference evidence="11" key="1">
    <citation type="submission" date="2015-07" db="EMBL/GenBank/DDBJ databases">
        <title>Complete genome sequence and phylogenetic analysis of Limnochorda pilosa.</title>
        <authorList>
            <person name="Watanabe M."/>
            <person name="Kojima H."/>
            <person name="Fukui M."/>
        </authorList>
    </citation>
    <scope>NUCLEOTIDE SEQUENCE [LARGE SCALE GENOMIC DNA]</scope>
    <source>
        <strain evidence="11">HC45</strain>
    </source>
</reference>
<dbReference type="InterPro" id="IPR020846">
    <property type="entry name" value="MFS_dom"/>
</dbReference>
<feature type="transmembrane region" description="Helical" evidence="8">
    <location>
        <begin position="239"/>
        <end position="261"/>
    </location>
</feature>
<keyword evidence="6 8" id="KW-0472">Membrane</keyword>
<sequence length="417" mass="43330">MREDRRAITFIVLLGVVSLFADMTYEGARSATGPFLLTLGASAGAVGVVAGLGEFVGYCVRLLSGLLTDRLGRYWVLTGVGYAVNLLAVPLLALAGRWEVAASLVVLERLGKAIRTPSRDVMLSFASSRVGRGFGFGLHEALDQVGGVVGPLLVAGALFAGDGYQRGFAILVVPALLALTTLTAARFIFPVPSRFEKEGETGQVEARGPEAGAVDRAGEAGRSAPQARAAGMRSLSRRFWLYVGFSAAATAGFAHFQLISFHIKSLGLMSDPLIPVSFAVAMGVDALAALAIGRIYDRVGLTAVLALPLGTIPATVLAFGGTAASAWAGLVVWGLVLGVQETIMRAAIADLTPAAVRGTAYGVFHAAFGAAWFLGSTAMGFLYDVSIPAVIAFSVMAQVVAIVVLLALRREPGEPAY</sequence>
<evidence type="ECO:0000256" key="1">
    <source>
        <dbReference type="ARBA" id="ARBA00004651"/>
    </source>
</evidence>
<keyword evidence="2" id="KW-0813">Transport</keyword>
<feature type="region of interest" description="Disordered" evidence="7">
    <location>
        <begin position="199"/>
        <end position="225"/>
    </location>
</feature>
<feature type="transmembrane region" description="Helical" evidence="8">
    <location>
        <begin position="299"/>
        <end position="320"/>
    </location>
</feature>
<evidence type="ECO:0000256" key="4">
    <source>
        <dbReference type="ARBA" id="ARBA00022692"/>
    </source>
</evidence>
<feature type="transmembrane region" description="Helical" evidence="8">
    <location>
        <begin position="273"/>
        <end position="292"/>
    </location>
</feature>
<evidence type="ECO:0000259" key="9">
    <source>
        <dbReference type="PROSITE" id="PS50850"/>
    </source>
</evidence>
<protein>
    <submittedName>
        <fullName evidence="10">MFS transporter</fullName>
    </submittedName>
</protein>
<dbReference type="InterPro" id="IPR036259">
    <property type="entry name" value="MFS_trans_sf"/>
</dbReference>
<evidence type="ECO:0000313" key="11">
    <source>
        <dbReference type="Proteomes" id="UP000065807"/>
    </source>
</evidence>
<dbReference type="PANTHER" id="PTHR42688">
    <property type="entry name" value="CONSERVED PROTEIN"/>
    <property type="match status" value="1"/>
</dbReference>
<evidence type="ECO:0000256" key="3">
    <source>
        <dbReference type="ARBA" id="ARBA00022475"/>
    </source>
</evidence>
<evidence type="ECO:0000256" key="7">
    <source>
        <dbReference type="SAM" id="MobiDB-lite"/>
    </source>
</evidence>
<accession>A0A0K2SIS0</accession>
<feature type="transmembrane region" description="Helical" evidence="8">
    <location>
        <begin position="168"/>
        <end position="189"/>
    </location>
</feature>
<evidence type="ECO:0000256" key="6">
    <source>
        <dbReference type="ARBA" id="ARBA00023136"/>
    </source>
</evidence>
<feature type="transmembrane region" description="Helical" evidence="8">
    <location>
        <begin position="31"/>
        <end position="53"/>
    </location>
</feature>
<keyword evidence="5 8" id="KW-1133">Transmembrane helix</keyword>
<organism evidence="10 11">
    <name type="scientific">Limnochorda pilosa</name>
    <dbReference type="NCBI Taxonomy" id="1555112"/>
    <lineage>
        <taxon>Bacteria</taxon>
        <taxon>Bacillati</taxon>
        <taxon>Bacillota</taxon>
        <taxon>Limnochordia</taxon>
        <taxon>Limnochordales</taxon>
        <taxon>Limnochordaceae</taxon>
        <taxon>Limnochorda</taxon>
    </lineage>
</organism>
<evidence type="ECO:0000313" key="10">
    <source>
        <dbReference type="EMBL" id="BAS26922.1"/>
    </source>
</evidence>
<dbReference type="AlphaFoldDB" id="A0A0K2SIS0"/>
<dbReference type="Pfam" id="PF07690">
    <property type="entry name" value="MFS_1"/>
    <property type="match status" value="1"/>
</dbReference>
<feature type="transmembrane region" description="Helical" evidence="8">
    <location>
        <begin position="389"/>
        <end position="408"/>
    </location>
</feature>
<dbReference type="PROSITE" id="PS50850">
    <property type="entry name" value="MFS"/>
    <property type="match status" value="1"/>
</dbReference>
<gene>
    <name evidence="10" type="ORF">LIP_1065</name>
</gene>
<keyword evidence="11" id="KW-1185">Reference proteome</keyword>
<dbReference type="GO" id="GO:0005886">
    <property type="term" value="C:plasma membrane"/>
    <property type="evidence" value="ECO:0007669"/>
    <property type="project" value="UniProtKB-SubCell"/>
</dbReference>
<feature type="transmembrane region" description="Helical" evidence="8">
    <location>
        <begin position="7"/>
        <end position="25"/>
    </location>
</feature>
<keyword evidence="3" id="KW-1003">Cell membrane</keyword>
<feature type="domain" description="Major facilitator superfamily (MFS) profile" evidence="9">
    <location>
        <begin position="8"/>
        <end position="412"/>
    </location>
</feature>
<dbReference type="SUPFAM" id="SSF103473">
    <property type="entry name" value="MFS general substrate transporter"/>
    <property type="match status" value="1"/>
</dbReference>
<dbReference type="KEGG" id="lpil:LIP_1065"/>
<evidence type="ECO:0000256" key="2">
    <source>
        <dbReference type="ARBA" id="ARBA00022448"/>
    </source>
</evidence>
<dbReference type="EMBL" id="AP014924">
    <property type="protein sequence ID" value="BAS26922.1"/>
    <property type="molecule type" value="Genomic_DNA"/>
</dbReference>
<dbReference type="InterPro" id="IPR011701">
    <property type="entry name" value="MFS"/>
</dbReference>
<dbReference type="CDD" id="cd17370">
    <property type="entry name" value="MFS_MJ1317_like"/>
    <property type="match status" value="1"/>
</dbReference>
<comment type="subcellular location">
    <subcellularLocation>
        <location evidence="1">Cell membrane</location>
        <topology evidence="1">Multi-pass membrane protein</topology>
    </subcellularLocation>
</comment>
<feature type="transmembrane region" description="Helical" evidence="8">
    <location>
        <begin position="74"/>
        <end position="95"/>
    </location>
</feature>
<dbReference type="Gene3D" id="1.20.1250.20">
    <property type="entry name" value="MFS general substrate transporter like domains"/>
    <property type="match status" value="2"/>
</dbReference>
<reference evidence="11" key="2">
    <citation type="journal article" date="2016" name="Int. J. Syst. Evol. Microbiol.">
        <title>Complete genome sequence and cell structure of Limnochorda pilosa, a Gram-negative spore-former within the phylum Firmicutes.</title>
        <authorList>
            <person name="Watanabe M."/>
            <person name="Kojima H."/>
            <person name="Fukui M."/>
        </authorList>
    </citation>
    <scope>NUCLEOTIDE SEQUENCE [LARGE SCALE GENOMIC DNA]</scope>
    <source>
        <strain evidence="11">HC45</strain>
    </source>
</reference>
<evidence type="ECO:0000256" key="8">
    <source>
        <dbReference type="SAM" id="Phobius"/>
    </source>
</evidence>
<keyword evidence="4 8" id="KW-0812">Transmembrane</keyword>
<dbReference type="PATRIC" id="fig|1555112.3.peg.1113"/>